<sequence length="221" mass="24609">MISVLRFLGSLRVGVALLLAIFGLVFWGTLFEARAGVELGTERFFDSWIFFAAGIFPLPALKTLAIFLFVNLLCALLFRIPRTKKNVGIWILHFSLLILIAGSFLSHASRENFDAFGFVGASLPLDEKAKNSLRLLNADSMKVCALNGAGDSIFIAANSPQTIGDYQIYFAETIPMNAEKTIVRLHIRRDPFDFVPKLFALIFCAGIFLQCIFCRGKNENF</sequence>
<keyword evidence="3" id="KW-1185">Reference proteome</keyword>
<evidence type="ECO:0000313" key="2">
    <source>
        <dbReference type="EMBL" id="PWL04047.1"/>
    </source>
</evidence>
<dbReference type="EMBL" id="QGHD01000001">
    <property type="protein sequence ID" value="PWL04047.1"/>
    <property type="molecule type" value="Genomic_DNA"/>
</dbReference>
<accession>A0ABX5LNZ9</accession>
<keyword evidence="1" id="KW-0472">Membrane</keyword>
<dbReference type="Proteomes" id="UP000245523">
    <property type="component" value="Unassembled WGS sequence"/>
</dbReference>
<feature type="transmembrane region" description="Helical" evidence="1">
    <location>
        <begin position="90"/>
        <end position="108"/>
    </location>
</feature>
<feature type="transmembrane region" description="Helical" evidence="1">
    <location>
        <begin position="48"/>
        <end position="78"/>
    </location>
</feature>
<organism evidence="2 3">
    <name type="scientific">Hallerella porci</name>
    <dbReference type="NCBI Taxonomy" id="1945871"/>
    <lineage>
        <taxon>Bacteria</taxon>
        <taxon>Pseudomonadati</taxon>
        <taxon>Fibrobacterota</taxon>
        <taxon>Fibrobacteria</taxon>
        <taxon>Fibrobacterales</taxon>
        <taxon>Fibrobacteraceae</taxon>
        <taxon>Hallerella</taxon>
    </lineage>
</organism>
<proteinExistence type="predicted"/>
<feature type="transmembrane region" description="Helical" evidence="1">
    <location>
        <begin position="194"/>
        <end position="214"/>
    </location>
</feature>
<gene>
    <name evidence="2" type="ORF">B0H50_10158</name>
</gene>
<keyword evidence="1" id="KW-0812">Transmembrane</keyword>
<evidence type="ECO:0000313" key="3">
    <source>
        <dbReference type="Proteomes" id="UP000245523"/>
    </source>
</evidence>
<name>A0ABX5LNZ9_9BACT</name>
<feature type="transmembrane region" description="Helical" evidence="1">
    <location>
        <begin position="7"/>
        <end position="28"/>
    </location>
</feature>
<comment type="caution">
    <text evidence="2">The sequence shown here is derived from an EMBL/GenBank/DDBJ whole genome shotgun (WGS) entry which is preliminary data.</text>
</comment>
<evidence type="ECO:0000256" key="1">
    <source>
        <dbReference type="SAM" id="Phobius"/>
    </source>
</evidence>
<evidence type="ECO:0008006" key="4">
    <source>
        <dbReference type="Google" id="ProtNLM"/>
    </source>
</evidence>
<reference evidence="2 3" key="1">
    <citation type="submission" date="2018-05" db="EMBL/GenBank/DDBJ databases">
        <title>Animal gut microbial communities from fecal samples from Wisconsin, USA.</title>
        <authorList>
            <person name="Neumann A."/>
        </authorList>
    </citation>
    <scope>NUCLEOTIDE SEQUENCE [LARGE SCALE GENOMIC DNA]</scope>
    <source>
        <strain evidence="2 3">UWS4</strain>
    </source>
</reference>
<keyword evidence="1" id="KW-1133">Transmembrane helix</keyword>
<protein>
    <recommendedName>
        <fullName evidence="4">ResB-like domain-containing protein</fullName>
    </recommendedName>
</protein>